<dbReference type="EMBL" id="OW152839">
    <property type="protein sequence ID" value="CAH2061147.1"/>
    <property type="molecule type" value="Genomic_DNA"/>
</dbReference>
<name>A0ABN8IL45_9NEOP</name>
<evidence type="ECO:0000313" key="2">
    <source>
        <dbReference type="EMBL" id="CAH2061147.1"/>
    </source>
</evidence>
<protein>
    <submittedName>
        <fullName evidence="2">Uncharacterized protein</fullName>
    </submittedName>
</protein>
<sequence>MGFPPLKQSQFPTRATPDPAARHRLSRVDTTGLSSFNAHLYRSAVELERCEAIVSGTYMSGVFGDHVPCPNINRGIIGWDASSSANTGAWGEIDYAECPLPLPFPFPPPLPQSRRHYDYAP</sequence>
<reference evidence="2" key="1">
    <citation type="submission" date="2022-03" db="EMBL/GenBank/DDBJ databases">
        <authorList>
            <person name="Martin H S."/>
        </authorList>
    </citation>
    <scope>NUCLEOTIDE SEQUENCE</scope>
</reference>
<feature type="non-terminal residue" evidence="2">
    <location>
        <position position="121"/>
    </location>
</feature>
<feature type="region of interest" description="Disordered" evidence="1">
    <location>
        <begin position="1"/>
        <end position="23"/>
    </location>
</feature>
<dbReference type="Proteomes" id="UP000837857">
    <property type="component" value="Chromosome 27"/>
</dbReference>
<organism evidence="2 3">
    <name type="scientific">Iphiclides podalirius</name>
    <name type="common">scarce swallowtail</name>
    <dbReference type="NCBI Taxonomy" id="110791"/>
    <lineage>
        <taxon>Eukaryota</taxon>
        <taxon>Metazoa</taxon>
        <taxon>Ecdysozoa</taxon>
        <taxon>Arthropoda</taxon>
        <taxon>Hexapoda</taxon>
        <taxon>Insecta</taxon>
        <taxon>Pterygota</taxon>
        <taxon>Neoptera</taxon>
        <taxon>Endopterygota</taxon>
        <taxon>Lepidoptera</taxon>
        <taxon>Glossata</taxon>
        <taxon>Ditrysia</taxon>
        <taxon>Papilionoidea</taxon>
        <taxon>Papilionidae</taxon>
        <taxon>Papilioninae</taxon>
        <taxon>Iphiclides</taxon>
    </lineage>
</organism>
<evidence type="ECO:0000256" key="1">
    <source>
        <dbReference type="SAM" id="MobiDB-lite"/>
    </source>
</evidence>
<gene>
    <name evidence="2" type="ORF">IPOD504_LOCUS11323</name>
</gene>
<evidence type="ECO:0000313" key="3">
    <source>
        <dbReference type="Proteomes" id="UP000837857"/>
    </source>
</evidence>
<accession>A0ABN8IL45</accession>
<keyword evidence="3" id="KW-1185">Reference proteome</keyword>
<proteinExistence type="predicted"/>